<accession>A0A8V0ZBB3</accession>
<reference evidence="3" key="1">
    <citation type="submission" date="2020-11" db="EMBL/GenBank/DDBJ databases">
        <title>Gallus gallus (Chicken) genome, bGalGal1, GRCg7b, maternal haplotype autosomes + Z &amp; W.</title>
        <authorList>
            <person name="Warren W."/>
            <person name="Formenti G."/>
            <person name="Fedrigo O."/>
            <person name="Haase B."/>
            <person name="Mountcastle J."/>
            <person name="Balacco J."/>
            <person name="Tracey A."/>
            <person name="Schneider V."/>
            <person name="Okimoto R."/>
            <person name="Cheng H."/>
            <person name="Hawken R."/>
            <person name="Howe K."/>
            <person name="Jarvis E.D."/>
        </authorList>
    </citation>
    <scope>NUCLEOTIDE SEQUENCE [LARGE SCALE GENOMIC DNA]</scope>
    <source>
        <strain evidence="3">Broiler</strain>
    </source>
</reference>
<dbReference type="Proteomes" id="UP000000539">
    <property type="component" value="Chromosome 6"/>
</dbReference>
<dbReference type="PROSITE" id="PS51808">
    <property type="entry name" value="CHCH"/>
    <property type="match status" value="1"/>
</dbReference>
<dbReference type="AlphaFoldDB" id="A0A8V0ZBB3"/>
<name>A0A8V0ZBB3_CHICK</name>
<dbReference type="InterPro" id="IPR009069">
    <property type="entry name" value="Cys_alpha_HP_mot_SF"/>
</dbReference>
<keyword evidence="1" id="KW-1015">Disulfide bond</keyword>
<dbReference type="Pfam" id="PF06747">
    <property type="entry name" value="CHCH"/>
    <property type="match status" value="1"/>
</dbReference>
<dbReference type="SUPFAM" id="SSF47072">
    <property type="entry name" value="Cysteine alpha-hairpin motif"/>
    <property type="match status" value="1"/>
</dbReference>
<dbReference type="InterPro" id="IPR010625">
    <property type="entry name" value="CHCH"/>
</dbReference>
<dbReference type="GO" id="GO:0005761">
    <property type="term" value="C:mitochondrial ribosome"/>
    <property type="evidence" value="ECO:0007669"/>
    <property type="project" value="InterPro"/>
</dbReference>
<gene>
    <name evidence="3" type="primary">CHCHD1</name>
</gene>
<reference evidence="3" key="2">
    <citation type="submission" date="2025-08" db="UniProtKB">
        <authorList>
            <consortium name="Ensembl"/>
        </authorList>
    </citation>
    <scope>IDENTIFICATION</scope>
    <source>
        <strain evidence="3">broiler</strain>
    </source>
</reference>
<dbReference type="PANTHER" id="PTHR31278:SF2">
    <property type="entry name" value="SMALL RIBOSOMAL SUBUNIT PROTEIN MS37"/>
    <property type="match status" value="1"/>
</dbReference>
<dbReference type="InterPro" id="IPR033620">
    <property type="entry name" value="Ribosomal_mS37_met"/>
</dbReference>
<evidence type="ECO:0000313" key="4">
    <source>
        <dbReference type="Proteomes" id="UP000000539"/>
    </source>
</evidence>
<sequence length="133" mass="15223">MAAPVYPAWVGRWISGQWRQRKRPPAVRPTRPLVLANKVANRRELAGEATCLTEMSVMMACWKQNDFNDKSCAEEIRAFYDCVAKAEKERKEKKDEYALSLKGNIPSSKVNRLLRRLSLKTFYGGSTDFSTFS</sequence>
<evidence type="ECO:0000259" key="2">
    <source>
        <dbReference type="Pfam" id="PF06747"/>
    </source>
</evidence>
<evidence type="ECO:0000313" key="3">
    <source>
        <dbReference type="Ensembl" id="ENSGALP00010030562.1"/>
    </source>
</evidence>
<dbReference type="GeneTree" id="ENSGT00390000007683"/>
<keyword evidence="4" id="KW-1185">Reference proteome</keyword>
<feature type="domain" description="CHCH" evidence="2">
    <location>
        <begin position="51"/>
        <end position="84"/>
    </location>
</feature>
<reference evidence="3" key="3">
    <citation type="submission" date="2025-09" db="UniProtKB">
        <authorList>
            <consortium name="Ensembl"/>
        </authorList>
    </citation>
    <scope>IDENTIFICATION</scope>
    <source>
        <strain evidence="3">broiler</strain>
    </source>
</reference>
<dbReference type="PANTHER" id="PTHR31278">
    <property type="entry name" value="CHCHD1"/>
    <property type="match status" value="1"/>
</dbReference>
<dbReference type="Ensembl" id="ENSGALT00010051371.1">
    <property type="protein sequence ID" value="ENSGALP00010030562.1"/>
    <property type="gene ID" value="ENSGALG00010021197.1"/>
</dbReference>
<protein>
    <submittedName>
        <fullName evidence="3">Coiled-coil-helix-coiled-coil-helix domain containing 1</fullName>
    </submittedName>
</protein>
<dbReference type="GO" id="GO:0032543">
    <property type="term" value="P:mitochondrial translation"/>
    <property type="evidence" value="ECO:0007669"/>
    <property type="project" value="InterPro"/>
</dbReference>
<evidence type="ECO:0000256" key="1">
    <source>
        <dbReference type="ARBA" id="ARBA00023157"/>
    </source>
</evidence>
<proteinExistence type="predicted"/>
<organism evidence="3 4">
    <name type="scientific">Gallus gallus</name>
    <name type="common">Chicken</name>
    <dbReference type="NCBI Taxonomy" id="9031"/>
    <lineage>
        <taxon>Eukaryota</taxon>
        <taxon>Metazoa</taxon>
        <taxon>Chordata</taxon>
        <taxon>Craniata</taxon>
        <taxon>Vertebrata</taxon>
        <taxon>Euteleostomi</taxon>
        <taxon>Archelosauria</taxon>
        <taxon>Archosauria</taxon>
        <taxon>Dinosauria</taxon>
        <taxon>Saurischia</taxon>
        <taxon>Theropoda</taxon>
        <taxon>Coelurosauria</taxon>
        <taxon>Aves</taxon>
        <taxon>Neognathae</taxon>
        <taxon>Galloanserae</taxon>
        <taxon>Galliformes</taxon>
        <taxon>Phasianidae</taxon>
        <taxon>Phasianinae</taxon>
        <taxon>Gallus</taxon>
    </lineage>
</organism>